<comment type="caution">
    <text evidence="3">The sequence shown here is derived from an EMBL/GenBank/DDBJ whole genome shotgun (WGS) entry which is preliminary data.</text>
</comment>
<dbReference type="InterPro" id="IPR011990">
    <property type="entry name" value="TPR-like_helical_dom_sf"/>
</dbReference>
<dbReference type="Gene3D" id="3.40.50.300">
    <property type="entry name" value="P-loop containing nucleotide triphosphate hydrolases"/>
    <property type="match status" value="1"/>
</dbReference>
<evidence type="ECO:0000313" key="4">
    <source>
        <dbReference type="Proteomes" id="UP000800093"/>
    </source>
</evidence>
<evidence type="ECO:0000256" key="1">
    <source>
        <dbReference type="SAM" id="MobiDB-lite"/>
    </source>
</evidence>
<reference evidence="4" key="1">
    <citation type="journal article" date="2020" name="Stud. Mycol.">
        <title>101 Dothideomycetes genomes: A test case for predicting lifestyles and emergence of pathogens.</title>
        <authorList>
            <person name="Haridas S."/>
            <person name="Albert R."/>
            <person name="Binder M."/>
            <person name="Bloem J."/>
            <person name="LaButti K."/>
            <person name="Salamov A."/>
            <person name="Andreopoulos B."/>
            <person name="Baker S."/>
            <person name="Barry K."/>
            <person name="Bills G."/>
            <person name="Bluhm B."/>
            <person name="Cannon C."/>
            <person name="Castanera R."/>
            <person name="Culley D."/>
            <person name="Daum C."/>
            <person name="Ezra D."/>
            <person name="Gonzalez J."/>
            <person name="Henrissat B."/>
            <person name="Kuo A."/>
            <person name="Liang C."/>
            <person name="Lipzen A."/>
            <person name="Lutzoni F."/>
            <person name="Magnuson J."/>
            <person name="Mondo S."/>
            <person name="Nolan M."/>
            <person name="Ohm R."/>
            <person name="Pangilinan J."/>
            <person name="Park H.-J."/>
            <person name="Ramirez L."/>
            <person name="Alfaro M."/>
            <person name="Sun H."/>
            <person name="Tritt A."/>
            <person name="Yoshinaga Y."/>
            <person name="Zwiers L.-H."/>
            <person name="Turgeon B."/>
            <person name="Goodwin S."/>
            <person name="Spatafora J."/>
            <person name="Crous P."/>
            <person name="Grigoriev I."/>
        </authorList>
    </citation>
    <scope>NUCLEOTIDE SEQUENCE [LARGE SCALE GENOMIC DNA]</scope>
    <source>
        <strain evidence="4">CBS 304.66</strain>
    </source>
</reference>
<keyword evidence="4" id="KW-1185">Reference proteome</keyword>
<dbReference type="Pfam" id="PF25000">
    <property type="entry name" value="DUF7779"/>
    <property type="match status" value="1"/>
</dbReference>
<protein>
    <submittedName>
        <fullName evidence="3">TPR-like protein</fullName>
    </submittedName>
</protein>
<dbReference type="InterPro" id="IPR027417">
    <property type="entry name" value="P-loop_NTPase"/>
</dbReference>
<name>A0A9P4KF77_9PLEO</name>
<feature type="domain" description="DUF7779" evidence="2">
    <location>
        <begin position="409"/>
        <end position="499"/>
    </location>
</feature>
<feature type="region of interest" description="Disordered" evidence="1">
    <location>
        <begin position="830"/>
        <end position="854"/>
    </location>
</feature>
<dbReference type="AlphaFoldDB" id="A0A9P4KF77"/>
<gene>
    <name evidence="3" type="ORF">CC78DRAFT_614029</name>
</gene>
<organism evidence="3 4">
    <name type="scientific">Lojkania enalia</name>
    <dbReference type="NCBI Taxonomy" id="147567"/>
    <lineage>
        <taxon>Eukaryota</taxon>
        <taxon>Fungi</taxon>
        <taxon>Dikarya</taxon>
        <taxon>Ascomycota</taxon>
        <taxon>Pezizomycotina</taxon>
        <taxon>Dothideomycetes</taxon>
        <taxon>Pleosporomycetidae</taxon>
        <taxon>Pleosporales</taxon>
        <taxon>Pleosporales incertae sedis</taxon>
        <taxon>Lojkania</taxon>
    </lineage>
</organism>
<dbReference type="PANTHER" id="PTHR35205">
    <property type="entry name" value="NB-ARC AND TPR DOMAIN PROTEIN"/>
    <property type="match status" value="1"/>
</dbReference>
<accession>A0A9P4KF77</accession>
<feature type="compositionally biased region" description="Basic and acidic residues" evidence="1">
    <location>
        <begin position="833"/>
        <end position="851"/>
    </location>
</feature>
<dbReference type="GO" id="GO:0043531">
    <property type="term" value="F:ADP binding"/>
    <property type="evidence" value="ECO:0007669"/>
    <property type="project" value="InterPro"/>
</dbReference>
<proteinExistence type="predicted"/>
<dbReference type="Gene3D" id="1.25.40.10">
    <property type="entry name" value="Tetratricopeptide repeat domain"/>
    <property type="match status" value="2"/>
</dbReference>
<evidence type="ECO:0000259" key="2">
    <source>
        <dbReference type="Pfam" id="PF25000"/>
    </source>
</evidence>
<dbReference type="PANTHER" id="PTHR35205:SF1">
    <property type="entry name" value="ZU5 DOMAIN-CONTAINING PROTEIN"/>
    <property type="match status" value="1"/>
</dbReference>
<dbReference type="EMBL" id="ML986590">
    <property type="protein sequence ID" value="KAF2267608.1"/>
    <property type="molecule type" value="Genomic_DNA"/>
</dbReference>
<dbReference type="Proteomes" id="UP000800093">
    <property type="component" value="Unassembled WGS sequence"/>
</dbReference>
<dbReference type="SUPFAM" id="SSF52540">
    <property type="entry name" value="P-loop containing nucleoside triphosphate hydrolases"/>
    <property type="match status" value="1"/>
</dbReference>
<sequence length="869" mass="97390">MKRTSTIERDMLETESPQTLIDEVQGLAPRESQMSKVWTTVLPKLKPILLGLNNFAAVIAWSLGMNGRVAAIIWGSMRLILKVARPVFPELITLLAELQTVLPKAQLSEQELPLPDTLETALLDMYTEISFSMPMLSHSSETTQMQPLVAAHVDEIVDITRLSKESYSAETVKATNSLQELMIADSGKPCHMILFGENLKFLDRSNEIADLKAALDPSGESQGLKAISICVGSRSFSLRSKLGLPPKEVSGEDDYQSVQKFRDWLNNSGKPFLLIFDNVDDVRILSQIWPASAKGSIIITTRAPAVAAKRTKKVLQLKTFGVDVAVSILCELTGFEPINAEDADAAKEICRLIGGLPLAMTHMSSFIQYRGYSYLEFLAMYKEHSERIFKKDQAQVDYEHTLNTVWDLSLESLSPNARSLLNLLSFFDPDLIPEGLLIETRADILEPRLKFLKDEFEFGDAVSELMTKTSLLNRFTLLKSLSLHRLVKFTMFIRIREEERTLYLDSSIQLLYHAFPNTWDQRGEQQGHGWRYWGICSAVVAHLSSLMALQKQYDLKATNTDIFAELVFRIGTYLWESEQPTSAKTFFEYGLSLDIDSTTRIAAQAYRLLGHIGLDVAQPRGALAAYQKALAAREKLEKPNSPAIAEVYDSIACSYSEIGDVPQALEALNNADAINFKHYGGTSARTQAIYSLAYLRGHQPDKALEALHLCWQLQNKTQEQIAESKYPKHAGDIILLARIQYELGNKADGQRLASRTITIRRGIFGAKGPRVADSIFIVARMLGTEGEYVVAAKMLREIIEMSQDMGEMNGHLARALWFLASIEETLGNPTEAENLKKEAKREREKIQGREAPDEDTDDAFMALVGWMLW</sequence>
<evidence type="ECO:0000313" key="3">
    <source>
        <dbReference type="EMBL" id="KAF2267608.1"/>
    </source>
</evidence>
<dbReference type="OrthoDB" id="5394701at2759"/>
<dbReference type="InterPro" id="IPR056681">
    <property type="entry name" value="DUF7779"/>
</dbReference>
<dbReference type="SUPFAM" id="SSF48452">
    <property type="entry name" value="TPR-like"/>
    <property type="match status" value="1"/>
</dbReference>